<feature type="non-terminal residue" evidence="1">
    <location>
        <position position="87"/>
    </location>
</feature>
<organism evidence="1 2">
    <name type="scientific">Citrus sinensis</name>
    <name type="common">Sweet orange</name>
    <name type="synonym">Citrus aurantium var. sinensis</name>
    <dbReference type="NCBI Taxonomy" id="2711"/>
    <lineage>
        <taxon>Eukaryota</taxon>
        <taxon>Viridiplantae</taxon>
        <taxon>Streptophyta</taxon>
        <taxon>Embryophyta</taxon>
        <taxon>Tracheophyta</taxon>
        <taxon>Spermatophyta</taxon>
        <taxon>Magnoliopsida</taxon>
        <taxon>eudicotyledons</taxon>
        <taxon>Gunneridae</taxon>
        <taxon>Pentapetalae</taxon>
        <taxon>rosids</taxon>
        <taxon>malvids</taxon>
        <taxon>Sapindales</taxon>
        <taxon>Rutaceae</taxon>
        <taxon>Aurantioideae</taxon>
        <taxon>Citrus</taxon>
    </lineage>
</organism>
<dbReference type="EMBL" id="KK785339">
    <property type="protein sequence ID" value="KDO44006.1"/>
    <property type="molecule type" value="Genomic_DNA"/>
</dbReference>
<evidence type="ECO:0000313" key="2">
    <source>
        <dbReference type="Proteomes" id="UP000027120"/>
    </source>
</evidence>
<sequence length="87" mass="10131">MTLLLGQLRSFRQYHMKIHFEEELLKLYMKKHNPISLARPVHFSRSPPTRVWLRWQSNLAVAFSAGEREILLCSVNSVVQLDSLPAV</sequence>
<dbReference type="AlphaFoldDB" id="A0A067DZF5"/>
<keyword evidence="2" id="KW-1185">Reference proteome</keyword>
<gene>
    <name evidence="1" type="ORF">CISIN_1g0371562mg</name>
</gene>
<name>A0A067DZF5_CITSI</name>
<accession>A0A067DZF5</accession>
<reference evidence="1 2" key="1">
    <citation type="submission" date="2014-04" db="EMBL/GenBank/DDBJ databases">
        <authorList>
            <consortium name="International Citrus Genome Consortium"/>
            <person name="Gmitter F."/>
            <person name="Chen C."/>
            <person name="Farmerie W."/>
            <person name="Harkins T."/>
            <person name="Desany B."/>
            <person name="Mohiuddin M."/>
            <person name="Kodira C."/>
            <person name="Borodovsky M."/>
            <person name="Lomsadze A."/>
            <person name="Burns P."/>
            <person name="Jenkins J."/>
            <person name="Prochnik S."/>
            <person name="Shu S."/>
            <person name="Chapman J."/>
            <person name="Pitluck S."/>
            <person name="Schmutz J."/>
            <person name="Rokhsar D."/>
        </authorList>
    </citation>
    <scope>NUCLEOTIDE SEQUENCE</scope>
</reference>
<protein>
    <submittedName>
        <fullName evidence="1">Uncharacterized protein</fullName>
    </submittedName>
</protein>
<evidence type="ECO:0000313" key="1">
    <source>
        <dbReference type="EMBL" id="KDO44006.1"/>
    </source>
</evidence>
<proteinExistence type="predicted"/>
<dbReference type="Proteomes" id="UP000027120">
    <property type="component" value="Unassembled WGS sequence"/>
</dbReference>